<dbReference type="SUPFAM" id="SSF51197">
    <property type="entry name" value="Clavaminate synthase-like"/>
    <property type="match status" value="1"/>
</dbReference>
<gene>
    <name evidence="2" type="ORF">CLV43_105413</name>
</gene>
<dbReference type="RefSeq" id="WP_106188649.1">
    <property type="nucleotide sequence ID" value="NZ_PVTF01000005.1"/>
</dbReference>
<reference evidence="2 3" key="1">
    <citation type="submission" date="2018-03" db="EMBL/GenBank/DDBJ databases">
        <title>Genomic Encyclopedia of Archaeal and Bacterial Type Strains, Phase II (KMG-II): from individual species to whole genera.</title>
        <authorList>
            <person name="Goeker M."/>
        </authorList>
    </citation>
    <scope>NUCLEOTIDE SEQUENCE [LARGE SCALE GENOMIC DNA]</scope>
    <source>
        <strain evidence="2 3">DSM 44720</strain>
    </source>
</reference>
<dbReference type="InterPro" id="IPR027443">
    <property type="entry name" value="IPNS-like_sf"/>
</dbReference>
<comment type="caution">
    <text evidence="2">The sequence shown here is derived from an EMBL/GenBank/DDBJ whole genome shotgun (WGS) entry which is preliminary data.</text>
</comment>
<dbReference type="InterPro" id="IPR007803">
    <property type="entry name" value="Asp/Arg/Pro-Hydrxlase"/>
</dbReference>
<feature type="domain" description="Aspartyl/asparaginy/proline hydroxylase" evidence="1">
    <location>
        <begin position="24"/>
        <end position="188"/>
    </location>
</feature>
<protein>
    <submittedName>
        <fullName evidence="2">Aspartyl/asparaginyl beta-hydroxylase</fullName>
    </submittedName>
</protein>
<dbReference type="Proteomes" id="UP000239494">
    <property type="component" value="Unassembled WGS sequence"/>
</dbReference>
<dbReference type="Pfam" id="PF05118">
    <property type="entry name" value="Asp_Arg_Hydrox"/>
    <property type="match status" value="1"/>
</dbReference>
<dbReference type="AlphaFoldDB" id="A0A2T0T7J9"/>
<keyword evidence="3" id="KW-1185">Reference proteome</keyword>
<sequence length="329" mass="36629">MHEKNSLENLPSAVVLRDDLDTDRLKADLAALSDSEFWALQRSFKDGAVVEESDVDWKVLPLRAPGGDLQRTDPGGPGRDRFADTPLMAKAPYLAQVLSELGTELRSVRLMALAPGVSVEEHADTPLGLLYGYVRLHIPLVTNPGAVLVLDGVEQRWQPGTLWYGDFERPHSLRNTGDRTRIHLVADCATNDKLLSLFPSSFRAELPTSDIAYYRPVLPLTSRELAEFSCRFAMPSSFMEWGLPVVNDRESDLAAEVSAEDDGLVLRVAGCSPVELLHLGAGEFRLLGWSEERLLRLDLFDDDPRVELSTRRGRRRQVVLRPAHRLAAV</sequence>
<evidence type="ECO:0000313" key="2">
    <source>
        <dbReference type="EMBL" id="PRY41655.1"/>
    </source>
</evidence>
<organism evidence="2 3">
    <name type="scientific">Umezawaea tangerina</name>
    <dbReference type="NCBI Taxonomy" id="84725"/>
    <lineage>
        <taxon>Bacteria</taxon>
        <taxon>Bacillati</taxon>
        <taxon>Actinomycetota</taxon>
        <taxon>Actinomycetes</taxon>
        <taxon>Pseudonocardiales</taxon>
        <taxon>Pseudonocardiaceae</taxon>
        <taxon>Umezawaea</taxon>
    </lineage>
</organism>
<evidence type="ECO:0000313" key="3">
    <source>
        <dbReference type="Proteomes" id="UP000239494"/>
    </source>
</evidence>
<evidence type="ECO:0000259" key="1">
    <source>
        <dbReference type="Pfam" id="PF05118"/>
    </source>
</evidence>
<dbReference type="OrthoDB" id="1441538at2"/>
<name>A0A2T0T7J9_9PSEU</name>
<dbReference type="Gene3D" id="2.60.120.330">
    <property type="entry name" value="B-lactam Antibiotic, Isopenicillin N Synthase, Chain"/>
    <property type="match status" value="1"/>
</dbReference>
<dbReference type="EMBL" id="PVTF01000005">
    <property type="protein sequence ID" value="PRY41655.1"/>
    <property type="molecule type" value="Genomic_DNA"/>
</dbReference>
<proteinExistence type="predicted"/>
<accession>A0A2T0T7J9</accession>